<protein>
    <submittedName>
        <fullName evidence="1">Acetyl-CoA carboxylase</fullName>
    </submittedName>
</protein>
<sequence length="120" mass="13866">MAQFTPGHLHIERHALNKDDHSYNFCVDYETVQDPTAGKGIQFRLHGTIQDKPADETFFLGKSDWYNFAAVIDDIARKHDMPIKGIVTSAHNTLYDRMFEDIRDKLEVKSGDPIKPERFE</sequence>
<gene>
    <name evidence="1" type="ORF">AYO28_08930</name>
</gene>
<dbReference type="EMBL" id="LUCV01000006">
    <property type="protein sequence ID" value="OAI94359.1"/>
    <property type="molecule type" value="Genomic_DNA"/>
</dbReference>
<reference evidence="1 2" key="1">
    <citation type="submission" date="2016-03" db="EMBL/GenBank/DDBJ databases">
        <title>Draft Genome Assembly of Pseudomonas putida strain CBF10-2.</title>
        <authorList>
            <person name="Iyer R.S."/>
            <person name="Damania A."/>
        </authorList>
    </citation>
    <scope>NUCLEOTIDE SEQUENCE [LARGE SCALE GENOMIC DNA]</scope>
    <source>
        <strain evidence="1 2">CBF10-2</strain>
    </source>
</reference>
<evidence type="ECO:0000313" key="2">
    <source>
        <dbReference type="Proteomes" id="UP000077752"/>
    </source>
</evidence>
<dbReference type="InterPro" id="IPR032024">
    <property type="entry name" value="DUF5064"/>
</dbReference>
<accession>A0A177SU81</accession>
<dbReference type="Proteomes" id="UP000077752">
    <property type="component" value="Unassembled WGS sequence"/>
</dbReference>
<evidence type="ECO:0000313" key="1">
    <source>
        <dbReference type="EMBL" id="OAI94359.1"/>
    </source>
</evidence>
<dbReference type="Pfam" id="PF16703">
    <property type="entry name" value="DUF5064"/>
    <property type="match status" value="1"/>
</dbReference>
<name>A0A177SU81_PSEPU</name>
<dbReference type="RefSeq" id="WP_009398274.1">
    <property type="nucleotide sequence ID" value="NZ_LUCV01000006.1"/>
</dbReference>
<dbReference type="Gene3D" id="3.30.160.370">
    <property type="entry name" value="Domain of unknown function DUF5064"/>
    <property type="match status" value="1"/>
</dbReference>
<proteinExistence type="predicted"/>
<organism evidence="1 2">
    <name type="scientific">Pseudomonas putida</name>
    <name type="common">Arthrobacter siderocapsulatus</name>
    <dbReference type="NCBI Taxonomy" id="303"/>
    <lineage>
        <taxon>Bacteria</taxon>
        <taxon>Pseudomonadati</taxon>
        <taxon>Pseudomonadota</taxon>
        <taxon>Gammaproteobacteria</taxon>
        <taxon>Pseudomonadales</taxon>
        <taxon>Pseudomonadaceae</taxon>
        <taxon>Pseudomonas</taxon>
    </lineage>
</organism>
<comment type="caution">
    <text evidence="1">The sequence shown here is derived from an EMBL/GenBank/DDBJ whole genome shotgun (WGS) entry which is preliminary data.</text>
</comment>
<dbReference type="AlphaFoldDB" id="A0A177SU81"/>